<evidence type="ECO:0000313" key="2">
    <source>
        <dbReference type="Proteomes" id="UP000469159"/>
    </source>
</evidence>
<protein>
    <submittedName>
        <fullName evidence="1">Uncharacterized protein</fullName>
    </submittedName>
</protein>
<evidence type="ECO:0000313" key="1">
    <source>
        <dbReference type="EMBL" id="MXP40074.1"/>
    </source>
</evidence>
<dbReference type="AlphaFoldDB" id="A0A6I4UQG9"/>
<keyword evidence="2" id="KW-1185">Reference proteome</keyword>
<name>A0A6I4UQG9_9SPHN</name>
<comment type="caution">
    <text evidence="1">The sequence shown here is derived from an EMBL/GenBank/DDBJ whole genome shotgun (WGS) entry which is preliminary data.</text>
</comment>
<organism evidence="1 2">
    <name type="scientific">Croceibacterium soli</name>
    <dbReference type="NCBI Taxonomy" id="1739690"/>
    <lineage>
        <taxon>Bacteria</taxon>
        <taxon>Pseudomonadati</taxon>
        <taxon>Pseudomonadota</taxon>
        <taxon>Alphaproteobacteria</taxon>
        <taxon>Sphingomonadales</taxon>
        <taxon>Erythrobacteraceae</taxon>
        <taxon>Croceibacterium</taxon>
    </lineage>
</organism>
<sequence length="138" mass="15465">MIERFLHGLSEKMEDPDDCSYMTVVIPGDIDPLQRHYRFSVYVDAELRLAGLGCSMGGGTLFYDTGDEDDAGSAEEEEIAFCVLDVDATDIDRARALLRTHLPELGAPAGTLVQWEDREDRYDGARWHLAEPRSIDDI</sequence>
<dbReference type="RefSeq" id="WP_160744946.1">
    <property type="nucleotide sequence ID" value="NZ_WTYK01000001.1"/>
</dbReference>
<dbReference type="Proteomes" id="UP000469159">
    <property type="component" value="Unassembled WGS sequence"/>
</dbReference>
<dbReference type="EMBL" id="WTYK01000001">
    <property type="protein sequence ID" value="MXP40074.1"/>
    <property type="molecule type" value="Genomic_DNA"/>
</dbReference>
<accession>A0A6I4UQG9</accession>
<gene>
    <name evidence="1" type="ORF">GRI75_00255</name>
</gene>
<proteinExistence type="predicted"/>
<dbReference type="OrthoDB" id="7559122at2"/>
<reference evidence="1 2" key="1">
    <citation type="submission" date="2019-12" db="EMBL/GenBank/DDBJ databases">
        <title>Genomic-based taxomic classification of the family Erythrobacteraceae.</title>
        <authorList>
            <person name="Xu L."/>
        </authorList>
    </citation>
    <scope>NUCLEOTIDE SEQUENCE [LARGE SCALE GENOMIC DNA]</scope>
    <source>
        <strain evidence="1 2">MCCC 1K02066</strain>
    </source>
</reference>